<dbReference type="GO" id="GO:0000723">
    <property type="term" value="P:telomere maintenance"/>
    <property type="evidence" value="ECO:0007669"/>
    <property type="project" value="InterPro"/>
</dbReference>
<dbReference type="InterPro" id="IPR010285">
    <property type="entry name" value="DNA_helicase_pif1-like_DEAD"/>
</dbReference>
<dbReference type="PANTHER" id="PTHR47642:SF5">
    <property type="entry name" value="ATP-DEPENDENT DNA HELICASE"/>
    <property type="match status" value="1"/>
</dbReference>
<evidence type="ECO:0000256" key="2">
    <source>
        <dbReference type="ARBA" id="ARBA00022763"/>
    </source>
</evidence>
<dbReference type="SMART" id="SM00382">
    <property type="entry name" value="AAA"/>
    <property type="match status" value="1"/>
</dbReference>
<feature type="region of interest" description="Disordered" evidence="10">
    <location>
        <begin position="478"/>
        <end position="526"/>
    </location>
</feature>
<dbReference type="STRING" id="210143.A0A1R3GTS3"/>
<dbReference type="GO" id="GO:0006310">
    <property type="term" value="P:DNA recombination"/>
    <property type="evidence" value="ECO:0007669"/>
    <property type="project" value="UniProtKB-KW"/>
</dbReference>
<gene>
    <name evidence="12" type="ORF">CCACVL1_23488</name>
</gene>
<dbReference type="InterPro" id="IPR003593">
    <property type="entry name" value="AAA+_ATPase"/>
</dbReference>
<feature type="compositionally biased region" description="Acidic residues" evidence="10">
    <location>
        <begin position="478"/>
        <end position="494"/>
    </location>
</feature>
<evidence type="ECO:0000256" key="8">
    <source>
        <dbReference type="ARBA" id="ARBA00023235"/>
    </source>
</evidence>
<feature type="compositionally biased region" description="Acidic residues" evidence="10">
    <location>
        <begin position="515"/>
        <end position="526"/>
    </location>
</feature>
<dbReference type="CDD" id="cd18809">
    <property type="entry name" value="SF1_C_RecD"/>
    <property type="match status" value="1"/>
</dbReference>
<keyword evidence="6" id="KW-0238">DNA-binding</keyword>
<comment type="similarity">
    <text evidence="9">Belongs to the helicase family.</text>
</comment>
<feature type="compositionally biased region" description="Basic residues" evidence="10">
    <location>
        <begin position="559"/>
        <end position="572"/>
    </location>
</feature>
<feature type="region of interest" description="Disordered" evidence="10">
    <location>
        <begin position="543"/>
        <end position="655"/>
    </location>
</feature>
<keyword evidence="8" id="KW-0413">Isomerase</keyword>
<accession>A0A1R3GTS3</accession>
<dbReference type="CDD" id="cd18037">
    <property type="entry name" value="DEXSc_Pif1_like"/>
    <property type="match status" value="1"/>
</dbReference>
<dbReference type="OrthoDB" id="272985at2759"/>
<name>A0A1R3GTS3_COCAP</name>
<dbReference type="GO" id="GO:0016887">
    <property type="term" value="F:ATP hydrolysis activity"/>
    <property type="evidence" value="ECO:0007669"/>
    <property type="project" value="RHEA"/>
</dbReference>
<comment type="cofactor">
    <cofactor evidence="9">
        <name>Mg(2+)</name>
        <dbReference type="ChEBI" id="CHEBI:18420"/>
    </cofactor>
</comment>
<evidence type="ECO:0000256" key="3">
    <source>
        <dbReference type="ARBA" id="ARBA00022801"/>
    </source>
</evidence>
<keyword evidence="2 9" id="KW-0227">DNA damage</keyword>
<comment type="catalytic activity">
    <reaction evidence="9">
        <text>ATP + H2O = ADP + phosphate + H(+)</text>
        <dbReference type="Rhea" id="RHEA:13065"/>
        <dbReference type="ChEBI" id="CHEBI:15377"/>
        <dbReference type="ChEBI" id="CHEBI:15378"/>
        <dbReference type="ChEBI" id="CHEBI:30616"/>
        <dbReference type="ChEBI" id="CHEBI:43474"/>
        <dbReference type="ChEBI" id="CHEBI:456216"/>
        <dbReference type="EC" id="5.6.2.3"/>
    </reaction>
</comment>
<feature type="compositionally biased region" description="Acidic residues" evidence="10">
    <location>
        <begin position="577"/>
        <end position="593"/>
    </location>
</feature>
<dbReference type="Proteomes" id="UP000188268">
    <property type="component" value="Unassembled WGS sequence"/>
</dbReference>
<evidence type="ECO:0000256" key="7">
    <source>
        <dbReference type="ARBA" id="ARBA00023204"/>
    </source>
</evidence>
<evidence type="ECO:0000256" key="6">
    <source>
        <dbReference type="ARBA" id="ARBA00023125"/>
    </source>
</evidence>
<evidence type="ECO:0000256" key="5">
    <source>
        <dbReference type="ARBA" id="ARBA00022840"/>
    </source>
</evidence>
<protein>
    <recommendedName>
        <fullName evidence="9">ATP-dependent DNA helicase</fullName>
        <ecNumber evidence="9">5.6.2.3</ecNumber>
    </recommendedName>
</protein>
<dbReference type="PANTHER" id="PTHR47642">
    <property type="entry name" value="ATP-DEPENDENT DNA HELICASE"/>
    <property type="match status" value="1"/>
</dbReference>
<comment type="caution">
    <text evidence="12">The sequence shown here is derived from an EMBL/GenBank/DDBJ whole genome shotgun (WGS) entry which is preliminary data.</text>
</comment>
<evidence type="ECO:0000259" key="11">
    <source>
        <dbReference type="SMART" id="SM00382"/>
    </source>
</evidence>
<dbReference type="Gramene" id="OMO61479">
    <property type="protein sequence ID" value="OMO61479"/>
    <property type="gene ID" value="CCACVL1_23488"/>
</dbReference>
<evidence type="ECO:0000256" key="4">
    <source>
        <dbReference type="ARBA" id="ARBA00022806"/>
    </source>
</evidence>
<feature type="compositionally biased region" description="Basic and acidic residues" evidence="10">
    <location>
        <begin position="606"/>
        <end position="633"/>
    </location>
</feature>
<dbReference type="EC" id="5.6.2.3" evidence="9"/>
<dbReference type="InterPro" id="IPR049163">
    <property type="entry name" value="Pif1-like_2B_dom"/>
</dbReference>
<dbReference type="Pfam" id="PF21530">
    <property type="entry name" value="Pif1_2B_dom"/>
    <property type="match status" value="1"/>
</dbReference>
<dbReference type="Pfam" id="PF05970">
    <property type="entry name" value="PIF1"/>
    <property type="match status" value="1"/>
</dbReference>
<keyword evidence="4 9" id="KW-0347">Helicase</keyword>
<evidence type="ECO:0000256" key="10">
    <source>
        <dbReference type="SAM" id="MobiDB-lite"/>
    </source>
</evidence>
<keyword evidence="13" id="KW-1185">Reference proteome</keyword>
<dbReference type="InterPro" id="IPR027417">
    <property type="entry name" value="P-loop_NTPase"/>
</dbReference>
<dbReference type="GO" id="GO:0005524">
    <property type="term" value="F:ATP binding"/>
    <property type="evidence" value="ECO:0007669"/>
    <property type="project" value="UniProtKB-KW"/>
</dbReference>
<dbReference type="EMBL" id="AWWV01013447">
    <property type="protein sequence ID" value="OMO61479.1"/>
    <property type="molecule type" value="Genomic_DNA"/>
</dbReference>
<dbReference type="SUPFAM" id="SSF52540">
    <property type="entry name" value="P-loop containing nucleoside triphosphate hydrolases"/>
    <property type="match status" value="2"/>
</dbReference>
<feature type="domain" description="AAA+ ATPase" evidence="11">
    <location>
        <begin position="67"/>
        <end position="233"/>
    </location>
</feature>
<proteinExistence type="inferred from homology"/>
<dbReference type="Gene3D" id="3.40.50.300">
    <property type="entry name" value="P-loop containing nucleotide triphosphate hydrolases"/>
    <property type="match status" value="1"/>
</dbReference>
<dbReference type="FunFam" id="3.40.50.300:FF:001986">
    <property type="entry name" value="ATP-dependent DNA helicase PIF1"/>
    <property type="match status" value="1"/>
</dbReference>
<evidence type="ECO:0000313" key="13">
    <source>
        <dbReference type="Proteomes" id="UP000188268"/>
    </source>
</evidence>
<evidence type="ECO:0000313" key="12">
    <source>
        <dbReference type="EMBL" id="OMO61479.1"/>
    </source>
</evidence>
<keyword evidence="7 9" id="KW-0234">DNA repair</keyword>
<dbReference type="GO" id="GO:0043139">
    <property type="term" value="F:5'-3' DNA helicase activity"/>
    <property type="evidence" value="ECO:0007669"/>
    <property type="project" value="UniProtKB-EC"/>
</dbReference>
<keyword evidence="1 9" id="KW-0547">Nucleotide-binding</keyword>
<sequence length="685" mass="77210">MIRGMMGMKFLGNAILVYRNYSTYSSSYGVVQKAKSGNWYKGQNPKVSKPRIRWTDEQENVLEYVRGGFSVFITGSAGTGKTILLQHIIKTLQKTYGKSGVFVTASTGIAACAIHGQTLHSFAGIGNGVGDRQMLLDQVSNNKGAKRRWNKADVLVVDEISMVDADLFDTLEYIAKEVRESDEVWGGIQLIVSGDFFQLPPVSNEYSKRKEFAFEADCWDASFDRQVELTKIFRQSDERLIKLLQSIRRGNIDPEDLQLLKQACSASEPDPSVVRLYPRIADVNNVNEERMNALSEKKVIYEAFDGGVKPWKLTFVGLAQEKLVLCKGARVMLIRNLNVWRRLVNGATGTVTGFTKADNRISININPENLLPIVKFDSGPEMVIDPEEWYVTEGSKIVAWRKQMPLILAWAISIHKCQGMSLDQIHTDLSRAFGCGMVYVAISRVTSLDGLHLSGFCPLKVKASPKLAELELKEFLASDESESDDDENEDATEDQSDKKNKKRDKYLALPQSGDGSDEDGEDNDQDMEVTFNTGLEDISKRILEKKNREAETVLEAQLRKRREKKKAKKNKSKYSSEDETDIENTEEPDDFFVEEPSVKRSKKEKKQHEEDKEKEAEASRAELELLLTDDKGADTGVKGYNLKPKKAKGKKGKEVIDEEKIPTVDEDPRFSALFTKQNNGLEHFY</sequence>
<dbReference type="InterPro" id="IPR051055">
    <property type="entry name" value="PIF1_helicase"/>
</dbReference>
<dbReference type="AlphaFoldDB" id="A0A1R3GTS3"/>
<dbReference type="OMA" id="SSAWESC"/>
<reference evidence="12 13" key="1">
    <citation type="submission" date="2013-09" db="EMBL/GenBank/DDBJ databases">
        <title>Corchorus capsularis genome sequencing.</title>
        <authorList>
            <person name="Alam M."/>
            <person name="Haque M.S."/>
            <person name="Islam M.S."/>
            <person name="Emdad E.M."/>
            <person name="Islam M.M."/>
            <person name="Ahmed B."/>
            <person name="Halim A."/>
            <person name="Hossen Q.M.M."/>
            <person name="Hossain M.Z."/>
            <person name="Ahmed R."/>
            <person name="Khan M.M."/>
            <person name="Islam R."/>
            <person name="Rashid M.M."/>
            <person name="Khan S.A."/>
            <person name="Rahman M.S."/>
            <person name="Alam M."/>
        </authorList>
    </citation>
    <scope>NUCLEOTIDE SEQUENCE [LARGE SCALE GENOMIC DNA]</scope>
    <source>
        <strain evidence="13">cv. CVL-1</strain>
        <tissue evidence="12">Whole seedling</tissue>
    </source>
</reference>
<dbReference type="GO" id="GO:0006281">
    <property type="term" value="P:DNA repair"/>
    <property type="evidence" value="ECO:0007669"/>
    <property type="project" value="UniProtKB-KW"/>
</dbReference>
<evidence type="ECO:0000256" key="9">
    <source>
        <dbReference type="RuleBase" id="RU363044"/>
    </source>
</evidence>
<keyword evidence="5 9" id="KW-0067">ATP-binding</keyword>
<keyword evidence="3 9" id="KW-0378">Hydrolase</keyword>
<evidence type="ECO:0000256" key="1">
    <source>
        <dbReference type="ARBA" id="ARBA00022741"/>
    </source>
</evidence>
<keyword evidence="9" id="KW-0233">DNA recombination</keyword>
<organism evidence="12 13">
    <name type="scientific">Corchorus capsularis</name>
    <name type="common">Jute</name>
    <dbReference type="NCBI Taxonomy" id="210143"/>
    <lineage>
        <taxon>Eukaryota</taxon>
        <taxon>Viridiplantae</taxon>
        <taxon>Streptophyta</taxon>
        <taxon>Embryophyta</taxon>
        <taxon>Tracheophyta</taxon>
        <taxon>Spermatophyta</taxon>
        <taxon>Magnoliopsida</taxon>
        <taxon>eudicotyledons</taxon>
        <taxon>Gunneridae</taxon>
        <taxon>Pentapetalae</taxon>
        <taxon>rosids</taxon>
        <taxon>malvids</taxon>
        <taxon>Malvales</taxon>
        <taxon>Malvaceae</taxon>
        <taxon>Grewioideae</taxon>
        <taxon>Apeibeae</taxon>
        <taxon>Corchorus</taxon>
    </lineage>
</organism>